<evidence type="ECO:0000256" key="3">
    <source>
        <dbReference type="ARBA" id="ARBA00022833"/>
    </source>
</evidence>
<keyword evidence="1" id="KW-0479">Metal-binding</keyword>
<keyword evidence="2 4" id="KW-0863">Zinc-finger</keyword>
<evidence type="ECO:0000256" key="2">
    <source>
        <dbReference type="ARBA" id="ARBA00022771"/>
    </source>
</evidence>
<dbReference type="InterPro" id="IPR003111">
    <property type="entry name" value="Lon_prtase_N"/>
</dbReference>
<dbReference type="CDD" id="cd16513">
    <property type="entry name" value="RING-HC_LONFs_rpt1"/>
    <property type="match status" value="1"/>
</dbReference>
<dbReference type="SMART" id="SM00464">
    <property type="entry name" value="LON"/>
    <property type="match status" value="1"/>
</dbReference>
<dbReference type="SMART" id="SM00184">
    <property type="entry name" value="RING"/>
    <property type="match status" value="2"/>
</dbReference>
<evidence type="ECO:0000313" key="9">
    <source>
        <dbReference type="Proteomes" id="UP001168821"/>
    </source>
</evidence>
<feature type="domain" description="RING-type" evidence="6">
    <location>
        <begin position="324"/>
        <end position="361"/>
    </location>
</feature>
<sequence>MSVRFVIREFYERWLVNKQVNHIFSQLLSGVAEYFAGIIRIAVSAQVARKNRYRFTQIERYTWLHEQSVKTMQHYGVSDVRDCSIHRERHVDHILRKYPELLVSLNCVRSCDMTKLKCDRRLLRKDADRTRKHRRLKKVPTLRIKQFESALFDAMDDSRKVMLFNCPICRNVLKGPVTVECGHTFCKDCLDRTDSESCGLCATAISNTRCINVLVQGLVEKWRERNKSDLAESSIPNTTDILGIQPRYHLRSGFAGLQINEDYETISQPNDEDKSLAKTLFTKTDMSSRKFNSTIKSVFKEVESIQQKAIRCCWDSITPNDLECILCSRCIFDPITTACGHTFCKACLTRVLDHGLSCPLCMAPLSVKDYSRGSSVILDQAIKFLLPKEYNERLLTNMKEVHILNKNSDIPVFICTNAFPGVACPLYVYEPRYRLLVRRCLLSPTRRFAMAAKESTSEKFVSYGTVLEVKDAVSLEDGSFILTTVGVRRFKVLTKGEQDGYDTAKIQVIKDIVVSSDKVPELLNLHQKVYNKACKWIMSLTPKVLAEVERLIGQMPNVEKNWLTLPDGPSWTWWLMPILPLSSQLQVGFLSTTSLEKRLRAIDKMLERMEIRMKALERNTMNCLNSDDSTESCSDSERTFEIPINH</sequence>
<reference evidence="8" key="1">
    <citation type="journal article" date="2023" name="G3 (Bethesda)">
        <title>Whole genome assemblies of Zophobas morio and Tenebrio molitor.</title>
        <authorList>
            <person name="Kaur S."/>
            <person name="Stinson S.A."/>
            <person name="diCenzo G.C."/>
        </authorList>
    </citation>
    <scope>NUCLEOTIDE SEQUENCE</scope>
    <source>
        <strain evidence="8">QUZm001</strain>
    </source>
</reference>
<dbReference type="PROSITE" id="PS00518">
    <property type="entry name" value="ZF_RING_1"/>
    <property type="match status" value="2"/>
</dbReference>
<accession>A0AA38MM39</accession>
<feature type="domain" description="Lon N-terminal" evidence="7">
    <location>
        <begin position="401"/>
        <end position="610"/>
    </location>
</feature>
<proteinExistence type="predicted"/>
<dbReference type="PROSITE" id="PS51787">
    <property type="entry name" value="LON_N"/>
    <property type="match status" value="1"/>
</dbReference>
<evidence type="ECO:0000313" key="8">
    <source>
        <dbReference type="EMBL" id="KAJ3661224.1"/>
    </source>
</evidence>
<dbReference type="InterPro" id="IPR001841">
    <property type="entry name" value="Znf_RING"/>
</dbReference>
<dbReference type="SUPFAM" id="SSF88697">
    <property type="entry name" value="PUA domain-like"/>
    <property type="match status" value="1"/>
</dbReference>
<evidence type="ECO:0000259" key="6">
    <source>
        <dbReference type="PROSITE" id="PS50089"/>
    </source>
</evidence>
<dbReference type="PANTHER" id="PTHR23327">
    <property type="entry name" value="RING FINGER PROTEIN 127"/>
    <property type="match status" value="1"/>
</dbReference>
<dbReference type="Gene3D" id="3.30.40.10">
    <property type="entry name" value="Zinc/RING finger domain, C3HC4 (zinc finger)"/>
    <property type="match status" value="2"/>
</dbReference>
<evidence type="ECO:0000256" key="1">
    <source>
        <dbReference type="ARBA" id="ARBA00022723"/>
    </source>
</evidence>
<comment type="caution">
    <text evidence="8">The sequence shown here is derived from an EMBL/GenBank/DDBJ whole genome shotgun (WGS) entry which is preliminary data.</text>
</comment>
<dbReference type="InterPro" id="IPR017907">
    <property type="entry name" value="Znf_RING_CS"/>
</dbReference>
<evidence type="ECO:0008006" key="10">
    <source>
        <dbReference type="Google" id="ProtNLM"/>
    </source>
</evidence>
<feature type="coiled-coil region" evidence="5">
    <location>
        <begin position="599"/>
        <end position="626"/>
    </location>
</feature>
<dbReference type="SUPFAM" id="SSF57850">
    <property type="entry name" value="RING/U-box"/>
    <property type="match status" value="2"/>
</dbReference>
<keyword evidence="3" id="KW-0862">Zinc</keyword>
<dbReference type="Gene3D" id="2.30.130.40">
    <property type="entry name" value="LON domain-like"/>
    <property type="match status" value="1"/>
</dbReference>
<name>A0AA38MM39_9CUCU</name>
<dbReference type="CDD" id="cd16514">
    <property type="entry name" value="RING-HC_LONFs_rpt2"/>
    <property type="match status" value="1"/>
</dbReference>
<dbReference type="PROSITE" id="PS50089">
    <property type="entry name" value="ZF_RING_2"/>
    <property type="match status" value="2"/>
</dbReference>
<dbReference type="AlphaFoldDB" id="A0AA38MM39"/>
<dbReference type="GO" id="GO:0008270">
    <property type="term" value="F:zinc ion binding"/>
    <property type="evidence" value="ECO:0007669"/>
    <property type="project" value="UniProtKB-KW"/>
</dbReference>
<dbReference type="EMBL" id="JALNTZ010000002">
    <property type="protein sequence ID" value="KAJ3661224.1"/>
    <property type="molecule type" value="Genomic_DNA"/>
</dbReference>
<dbReference type="InterPro" id="IPR015947">
    <property type="entry name" value="PUA-like_sf"/>
</dbReference>
<gene>
    <name evidence="8" type="ORF">Zmor_005630</name>
</gene>
<evidence type="ECO:0000256" key="4">
    <source>
        <dbReference type="PROSITE-ProRule" id="PRU00175"/>
    </source>
</evidence>
<protein>
    <recommendedName>
        <fullName evidence="10">LON peptidase N-terminal domain and RING finger protein 3</fullName>
    </recommendedName>
</protein>
<dbReference type="InterPro" id="IPR046336">
    <property type="entry name" value="Lon_prtase_N_sf"/>
</dbReference>
<organism evidence="8 9">
    <name type="scientific">Zophobas morio</name>
    <dbReference type="NCBI Taxonomy" id="2755281"/>
    <lineage>
        <taxon>Eukaryota</taxon>
        <taxon>Metazoa</taxon>
        <taxon>Ecdysozoa</taxon>
        <taxon>Arthropoda</taxon>
        <taxon>Hexapoda</taxon>
        <taxon>Insecta</taxon>
        <taxon>Pterygota</taxon>
        <taxon>Neoptera</taxon>
        <taxon>Endopterygota</taxon>
        <taxon>Coleoptera</taxon>
        <taxon>Polyphaga</taxon>
        <taxon>Cucujiformia</taxon>
        <taxon>Tenebrionidae</taxon>
        <taxon>Zophobas</taxon>
    </lineage>
</organism>
<keyword evidence="5" id="KW-0175">Coiled coil</keyword>
<dbReference type="InterPro" id="IPR013083">
    <property type="entry name" value="Znf_RING/FYVE/PHD"/>
</dbReference>
<dbReference type="Pfam" id="PF13923">
    <property type="entry name" value="zf-C3HC4_2"/>
    <property type="match status" value="2"/>
</dbReference>
<dbReference type="Pfam" id="PF02190">
    <property type="entry name" value="LON_substr_bdg"/>
    <property type="match status" value="1"/>
</dbReference>
<dbReference type="Proteomes" id="UP001168821">
    <property type="component" value="Unassembled WGS sequence"/>
</dbReference>
<evidence type="ECO:0000256" key="5">
    <source>
        <dbReference type="SAM" id="Coils"/>
    </source>
</evidence>
<feature type="domain" description="RING-type" evidence="6">
    <location>
        <begin position="166"/>
        <end position="201"/>
    </location>
</feature>
<evidence type="ECO:0000259" key="7">
    <source>
        <dbReference type="PROSITE" id="PS51787"/>
    </source>
</evidence>
<dbReference type="PANTHER" id="PTHR23327:SF42">
    <property type="entry name" value="LON PEPTIDASE N-TERMINAL DOMAIN AND RING FINGER PROTEIN C14F5.10C"/>
    <property type="match status" value="1"/>
</dbReference>
<keyword evidence="9" id="KW-1185">Reference proteome</keyword>